<comment type="catalytic activity">
    <reaction evidence="10">
        <text>Preferential cleavage: Arg-|-Xaa, Lys-|-Xaa.</text>
        <dbReference type="EC" id="3.4.21.4"/>
    </reaction>
</comment>
<evidence type="ECO:0000256" key="10">
    <source>
        <dbReference type="ARBA" id="ARBA00036320"/>
    </source>
</evidence>
<evidence type="ECO:0000256" key="1">
    <source>
        <dbReference type="ARBA" id="ARBA00004239"/>
    </source>
</evidence>
<keyword evidence="6" id="KW-0378">Hydrolase</keyword>
<dbReference type="Gene3D" id="2.40.10.10">
    <property type="entry name" value="Trypsin-like serine proteases"/>
    <property type="match status" value="1"/>
</dbReference>
<evidence type="ECO:0000313" key="14">
    <source>
        <dbReference type="Proteomes" id="UP000515160"/>
    </source>
</evidence>
<reference evidence="15" key="1">
    <citation type="submission" date="2025-08" db="UniProtKB">
        <authorList>
            <consortium name="RefSeq"/>
        </authorList>
    </citation>
    <scope>IDENTIFICATION</scope>
    <source>
        <strain evidence="15">15112-1751.03</strain>
        <tissue evidence="15">Whole Adult</tissue>
    </source>
</reference>
<evidence type="ECO:0000256" key="5">
    <source>
        <dbReference type="ARBA" id="ARBA00022729"/>
    </source>
</evidence>
<keyword evidence="14" id="KW-1185">Reference proteome</keyword>
<dbReference type="CDD" id="cd00190">
    <property type="entry name" value="Tryp_SPc"/>
    <property type="match status" value="1"/>
</dbReference>
<keyword evidence="9" id="KW-1015">Disulfide bond</keyword>
<evidence type="ECO:0000256" key="6">
    <source>
        <dbReference type="ARBA" id="ARBA00022801"/>
    </source>
</evidence>
<dbReference type="FunFam" id="2.40.10.10:FF:000146">
    <property type="entry name" value="Serine protease 53"/>
    <property type="match status" value="1"/>
</dbReference>
<evidence type="ECO:0000256" key="3">
    <source>
        <dbReference type="ARBA" id="ARBA00022525"/>
    </source>
</evidence>
<keyword evidence="5 12" id="KW-0732">Signal</keyword>
<dbReference type="InterPro" id="IPR001314">
    <property type="entry name" value="Peptidase_S1A"/>
</dbReference>
<dbReference type="InterPro" id="IPR043504">
    <property type="entry name" value="Peptidase_S1_PA_chymotrypsin"/>
</dbReference>
<comment type="similarity">
    <text evidence="2">Belongs to the peptidase S1 family.</text>
</comment>
<dbReference type="GeneID" id="117565412"/>
<dbReference type="GO" id="GO:0004252">
    <property type="term" value="F:serine-type endopeptidase activity"/>
    <property type="evidence" value="ECO:0007669"/>
    <property type="project" value="UniProtKB-EC"/>
</dbReference>
<dbReference type="AlphaFoldDB" id="A0A6P8W9M1"/>
<dbReference type="SMART" id="SM00020">
    <property type="entry name" value="Tryp_SPc"/>
    <property type="match status" value="1"/>
</dbReference>
<dbReference type="PANTHER" id="PTHR24276">
    <property type="entry name" value="POLYSERASE-RELATED"/>
    <property type="match status" value="1"/>
</dbReference>
<dbReference type="PROSITE" id="PS50240">
    <property type="entry name" value="TRYPSIN_DOM"/>
    <property type="match status" value="1"/>
</dbReference>
<evidence type="ECO:0000256" key="12">
    <source>
        <dbReference type="SAM" id="SignalP"/>
    </source>
</evidence>
<name>A0A6P8W9M1_DROAB</name>
<dbReference type="PROSITE" id="PS00134">
    <property type="entry name" value="TRYPSIN_HIS"/>
    <property type="match status" value="1"/>
</dbReference>
<dbReference type="InterPro" id="IPR018114">
    <property type="entry name" value="TRYPSIN_HIS"/>
</dbReference>
<feature type="signal peptide" evidence="12">
    <location>
        <begin position="1"/>
        <end position="32"/>
    </location>
</feature>
<protein>
    <recommendedName>
        <fullName evidence="11">trypsin</fullName>
        <ecNumber evidence="11">3.4.21.4</ecNumber>
    </recommendedName>
</protein>
<dbReference type="GO" id="GO:0006508">
    <property type="term" value="P:proteolysis"/>
    <property type="evidence" value="ECO:0007669"/>
    <property type="project" value="UniProtKB-KW"/>
</dbReference>
<keyword evidence="7" id="KW-0720">Serine protease</keyword>
<feature type="domain" description="Peptidase S1" evidence="13">
    <location>
        <begin position="39"/>
        <end position="263"/>
    </location>
</feature>
<evidence type="ECO:0000256" key="2">
    <source>
        <dbReference type="ARBA" id="ARBA00007664"/>
    </source>
</evidence>
<dbReference type="PANTHER" id="PTHR24276:SF91">
    <property type="entry name" value="AT26814P-RELATED"/>
    <property type="match status" value="1"/>
</dbReference>
<dbReference type="InterPro" id="IPR009003">
    <property type="entry name" value="Peptidase_S1_PA"/>
</dbReference>
<evidence type="ECO:0000259" key="13">
    <source>
        <dbReference type="PROSITE" id="PS50240"/>
    </source>
</evidence>
<evidence type="ECO:0000256" key="8">
    <source>
        <dbReference type="ARBA" id="ARBA00023145"/>
    </source>
</evidence>
<feature type="chain" id="PRO_5038613544" description="trypsin" evidence="12">
    <location>
        <begin position="33"/>
        <end position="264"/>
    </location>
</feature>
<dbReference type="Pfam" id="PF00089">
    <property type="entry name" value="Trypsin"/>
    <property type="match status" value="1"/>
</dbReference>
<organism evidence="14 15">
    <name type="scientific">Drosophila albomicans</name>
    <name type="common">Fruit fly</name>
    <dbReference type="NCBI Taxonomy" id="7291"/>
    <lineage>
        <taxon>Eukaryota</taxon>
        <taxon>Metazoa</taxon>
        <taxon>Ecdysozoa</taxon>
        <taxon>Arthropoda</taxon>
        <taxon>Hexapoda</taxon>
        <taxon>Insecta</taxon>
        <taxon>Pterygota</taxon>
        <taxon>Neoptera</taxon>
        <taxon>Endopterygota</taxon>
        <taxon>Diptera</taxon>
        <taxon>Brachycera</taxon>
        <taxon>Muscomorpha</taxon>
        <taxon>Ephydroidea</taxon>
        <taxon>Drosophilidae</taxon>
        <taxon>Drosophila</taxon>
    </lineage>
</organism>
<evidence type="ECO:0000256" key="4">
    <source>
        <dbReference type="ARBA" id="ARBA00022670"/>
    </source>
</evidence>
<evidence type="ECO:0000256" key="9">
    <source>
        <dbReference type="ARBA" id="ARBA00023157"/>
    </source>
</evidence>
<evidence type="ECO:0000313" key="15">
    <source>
        <dbReference type="RefSeq" id="XP_034100391.2"/>
    </source>
</evidence>
<keyword evidence="4" id="KW-0645">Protease</keyword>
<accession>A0A6P8W9M1</accession>
<dbReference type="SUPFAM" id="SSF50494">
    <property type="entry name" value="Trypsin-like serine proteases"/>
    <property type="match status" value="1"/>
</dbReference>
<evidence type="ECO:0000256" key="11">
    <source>
        <dbReference type="ARBA" id="ARBA00038868"/>
    </source>
</evidence>
<dbReference type="InterPro" id="IPR001254">
    <property type="entry name" value="Trypsin_dom"/>
</dbReference>
<dbReference type="OrthoDB" id="6755574at2759"/>
<comment type="subcellular location">
    <subcellularLocation>
        <location evidence="1">Secreted</location>
        <location evidence="1">Extracellular space</location>
    </subcellularLocation>
</comment>
<evidence type="ECO:0000256" key="7">
    <source>
        <dbReference type="ARBA" id="ARBA00022825"/>
    </source>
</evidence>
<keyword evidence="3" id="KW-0964">Secreted</keyword>
<dbReference type="Proteomes" id="UP000515160">
    <property type="component" value="Chromosome X"/>
</dbReference>
<dbReference type="PRINTS" id="PR00722">
    <property type="entry name" value="CHYMOTRYPSIN"/>
</dbReference>
<dbReference type="InterPro" id="IPR050430">
    <property type="entry name" value="Peptidase_S1"/>
</dbReference>
<sequence length="264" mass="27844">MGRHLLCALDNDKMIKLTTALCLLMLLAGVHSETPQGRILGGEEAANDATPYAVSLRVDNAHVCGGSIISASKLLTAAHCLYRDGKLIDSSRISARVGSPNQYAGGHVVNIASYSIHPDYDALINNLAVITLNTALEWTDRIKAIELTGADEALPAEGAEISVAGWGTTVDGVSSFRIRKINLTFASDAVCLDAYSDHDASSSFCLAHALKEGTCNGDGGGAAVYNDKILGVVNFVVGACGSRYPDVFVRVAGYSDWLQEQLLA</sequence>
<dbReference type="RefSeq" id="XP_034100391.2">
    <property type="nucleotide sequence ID" value="XM_034244500.2"/>
</dbReference>
<dbReference type="GO" id="GO:0005576">
    <property type="term" value="C:extracellular region"/>
    <property type="evidence" value="ECO:0007669"/>
    <property type="project" value="UniProtKB-SubCell"/>
</dbReference>
<gene>
    <name evidence="15" type="primary">LOC117565412</name>
</gene>
<dbReference type="EC" id="3.4.21.4" evidence="11"/>
<proteinExistence type="inferred from homology"/>
<keyword evidence="8" id="KW-0865">Zymogen</keyword>